<feature type="transmembrane region" description="Helical" evidence="6">
    <location>
        <begin position="12"/>
        <end position="35"/>
    </location>
</feature>
<comment type="similarity">
    <text evidence="2">Belongs to the nematode receptor-like protein srd family.</text>
</comment>
<dbReference type="AlphaFoldDB" id="A0A9P1ITH5"/>
<evidence type="ECO:0000256" key="2">
    <source>
        <dbReference type="ARBA" id="ARBA00009166"/>
    </source>
</evidence>
<dbReference type="InterPro" id="IPR050920">
    <property type="entry name" value="Nematode_rcpt-like_delta"/>
</dbReference>
<gene>
    <name evidence="7" type="ORF">CAMP_LOCUS13569</name>
</gene>
<comment type="caution">
    <text evidence="7">The sequence shown here is derived from an EMBL/GenBank/DDBJ whole genome shotgun (WGS) entry which is preliminary data.</text>
</comment>
<evidence type="ECO:0000313" key="8">
    <source>
        <dbReference type="Proteomes" id="UP001152747"/>
    </source>
</evidence>
<evidence type="ECO:0000256" key="1">
    <source>
        <dbReference type="ARBA" id="ARBA00004141"/>
    </source>
</evidence>
<comment type="subcellular location">
    <subcellularLocation>
        <location evidence="1">Membrane</location>
        <topology evidence="1">Multi-pass membrane protein</topology>
    </subcellularLocation>
</comment>
<sequence>MNFAITDIFACVTSLFVMARLVPIGIATVQVSYGLCQYLTPKIRSLFIFMAIAYIPAFSSVFCFCFNQADTQTVYDLYYEIYPNDTSLSYSQFTGSVNTDAITGVVPMINMLFCPIPILVSVLLIRRMIVKFLAKTMEHLRKETKALHKQLLTALTLQACLPIFFGLGTVMFGLEASGTVRNPAVQVVISASECFIPVLSPILYLYYVSPYRRSLLRIAGVKPTVSVTEATITNHQSVVTKNDKKSITKVA</sequence>
<feature type="transmembrane region" description="Helical" evidence="6">
    <location>
        <begin position="184"/>
        <end position="207"/>
    </location>
</feature>
<evidence type="ECO:0008006" key="9">
    <source>
        <dbReference type="Google" id="ProtNLM"/>
    </source>
</evidence>
<accession>A0A9P1ITH5</accession>
<feature type="transmembrane region" description="Helical" evidence="6">
    <location>
        <begin position="108"/>
        <end position="130"/>
    </location>
</feature>
<organism evidence="7 8">
    <name type="scientific">Caenorhabditis angaria</name>
    <dbReference type="NCBI Taxonomy" id="860376"/>
    <lineage>
        <taxon>Eukaryota</taxon>
        <taxon>Metazoa</taxon>
        <taxon>Ecdysozoa</taxon>
        <taxon>Nematoda</taxon>
        <taxon>Chromadorea</taxon>
        <taxon>Rhabditida</taxon>
        <taxon>Rhabditina</taxon>
        <taxon>Rhabditomorpha</taxon>
        <taxon>Rhabditoidea</taxon>
        <taxon>Rhabditidae</taxon>
        <taxon>Peloderinae</taxon>
        <taxon>Caenorhabditis</taxon>
    </lineage>
</organism>
<evidence type="ECO:0000256" key="3">
    <source>
        <dbReference type="ARBA" id="ARBA00022692"/>
    </source>
</evidence>
<dbReference type="EMBL" id="CANHGI010000005">
    <property type="protein sequence ID" value="CAI5450932.1"/>
    <property type="molecule type" value="Genomic_DNA"/>
</dbReference>
<dbReference type="PANTHER" id="PTHR22945">
    <property type="entry name" value="SERPENTINE RECEPTOR, CLASS D DELTA"/>
    <property type="match status" value="1"/>
</dbReference>
<keyword evidence="5 6" id="KW-0472">Membrane</keyword>
<feature type="transmembrane region" description="Helical" evidence="6">
    <location>
        <begin position="47"/>
        <end position="69"/>
    </location>
</feature>
<dbReference type="Pfam" id="PF10317">
    <property type="entry name" value="7TM_GPCR_Srd"/>
    <property type="match status" value="1"/>
</dbReference>
<reference evidence="7" key="1">
    <citation type="submission" date="2022-11" db="EMBL/GenBank/DDBJ databases">
        <authorList>
            <person name="Kikuchi T."/>
        </authorList>
    </citation>
    <scope>NUCLEOTIDE SEQUENCE</scope>
    <source>
        <strain evidence="7">PS1010</strain>
    </source>
</reference>
<evidence type="ECO:0000256" key="4">
    <source>
        <dbReference type="ARBA" id="ARBA00022989"/>
    </source>
</evidence>
<dbReference type="PANTHER" id="PTHR22945:SF101">
    <property type="entry name" value="G_PROTEIN_RECEP_F1_2 DOMAIN-CONTAINING PROTEIN"/>
    <property type="match status" value="1"/>
</dbReference>
<keyword evidence="8" id="KW-1185">Reference proteome</keyword>
<dbReference type="GO" id="GO:0016020">
    <property type="term" value="C:membrane"/>
    <property type="evidence" value="ECO:0007669"/>
    <property type="project" value="UniProtKB-SubCell"/>
</dbReference>
<evidence type="ECO:0000256" key="6">
    <source>
        <dbReference type="SAM" id="Phobius"/>
    </source>
</evidence>
<evidence type="ECO:0000313" key="7">
    <source>
        <dbReference type="EMBL" id="CAI5450932.1"/>
    </source>
</evidence>
<keyword evidence="4 6" id="KW-1133">Transmembrane helix</keyword>
<dbReference type="Proteomes" id="UP001152747">
    <property type="component" value="Unassembled WGS sequence"/>
</dbReference>
<dbReference type="SUPFAM" id="SSF81321">
    <property type="entry name" value="Family A G protein-coupled receptor-like"/>
    <property type="match status" value="1"/>
</dbReference>
<proteinExistence type="inferred from homology"/>
<dbReference type="InterPro" id="IPR019421">
    <property type="entry name" value="7TM_GPCR_serpentine_rcpt_Srd"/>
</dbReference>
<protein>
    <recommendedName>
        <fullName evidence="9">G-protein coupled receptors family 1 profile domain-containing protein</fullName>
    </recommendedName>
</protein>
<keyword evidence="3 6" id="KW-0812">Transmembrane</keyword>
<evidence type="ECO:0000256" key="5">
    <source>
        <dbReference type="ARBA" id="ARBA00023136"/>
    </source>
</evidence>
<feature type="transmembrane region" description="Helical" evidence="6">
    <location>
        <begin position="151"/>
        <end position="172"/>
    </location>
</feature>
<name>A0A9P1ITH5_9PELO</name>